<dbReference type="NCBIfam" id="NF005559">
    <property type="entry name" value="PRK07231.1"/>
    <property type="match status" value="1"/>
</dbReference>
<keyword evidence="6" id="KW-0753">Steroid metabolism</keyword>
<evidence type="ECO:0000256" key="1">
    <source>
        <dbReference type="ARBA" id="ARBA00005194"/>
    </source>
</evidence>
<keyword evidence="10" id="KW-0443">Lipid metabolism</keyword>
<dbReference type="UniPathway" id="UPA00094"/>
<keyword evidence="10" id="KW-0276">Fatty acid metabolism</keyword>
<dbReference type="PROSITE" id="PS00061">
    <property type="entry name" value="ADH_SHORT"/>
    <property type="match status" value="1"/>
</dbReference>
<evidence type="ECO:0000259" key="11">
    <source>
        <dbReference type="SMART" id="SM00822"/>
    </source>
</evidence>
<feature type="binding site" evidence="9">
    <location>
        <position position="185"/>
    </location>
    <ligand>
        <name>NADP(+)</name>
        <dbReference type="ChEBI" id="CHEBI:58349"/>
    </ligand>
</feature>
<dbReference type="PANTHER" id="PTHR42879">
    <property type="entry name" value="3-OXOACYL-(ACYL-CARRIER-PROTEIN) REDUCTASE"/>
    <property type="match status" value="1"/>
</dbReference>
<dbReference type="InterPro" id="IPR011284">
    <property type="entry name" value="3oxo_ACP_reduc"/>
</dbReference>
<accession>A0A1M6CYD6</accession>
<proteinExistence type="inferred from homology"/>
<dbReference type="NCBIfam" id="NF009466">
    <property type="entry name" value="PRK12826.1-2"/>
    <property type="match status" value="1"/>
</dbReference>
<evidence type="ECO:0000256" key="10">
    <source>
        <dbReference type="RuleBase" id="RU366074"/>
    </source>
</evidence>
<keyword evidence="10" id="KW-0444">Lipid biosynthesis</keyword>
<comment type="function">
    <text evidence="10">Catalyzes the NADPH-dependent reduction of beta-ketoacyl-ACP substrates to beta-hydroxyacyl-ACP products, the first reductive step in the elongation cycle of fatty acid biosynthesis.</text>
</comment>
<feature type="binding site" evidence="9">
    <location>
        <begin position="152"/>
        <end position="156"/>
    </location>
    <ligand>
        <name>NADP(+)</name>
        <dbReference type="ChEBI" id="CHEBI:58349"/>
    </ligand>
</feature>
<evidence type="ECO:0000256" key="4">
    <source>
        <dbReference type="ARBA" id="ARBA00022857"/>
    </source>
</evidence>
<gene>
    <name evidence="12" type="ORF">SAMN05444401_1279</name>
</gene>
<dbReference type="EC" id="1.1.1.100" evidence="3 10"/>
<dbReference type="SUPFAM" id="SSF51735">
    <property type="entry name" value="NAD(P)-binding Rossmann-fold domains"/>
    <property type="match status" value="1"/>
</dbReference>
<dbReference type="STRING" id="1121298.SAMN05444401_1279"/>
<evidence type="ECO:0000256" key="3">
    <source>
        <dbReference type="ARBA" id="ARBA00012948"/>
    </source>
</evidence>
<comment type="pathway">
    <text evidence="1 10">Lipid metabolism; fatty acid biosynthesis.</text>
</comment>
<dbReference type="Proteomes" id="UP000184080">
    <property type="component" value="Unassembled WGS sequence"/>
</dbReference>
<evidence type="ECO:0000256" key="7">
    <source>
        <dbReference type="ARBA" id="ARBA00048508"/>
    </source>
</evidence>
<dbReference type="OrthoDB" id="9803333at2"/>
<keyword evidence="13" id="KW-1185">Reference proteome</keyword>
<evidence type="ECO:0000313" key="13">
    <source>
        <dbReference type="Proteomes" id="UP000184080"/>
    </source>
</evidence>
<comment type="similarity">
    <text evidence="2 10">Belongs to the short-chain dehydrogenases/reductases (SDR) family.</text>
</comment>
<dbReference type="InterPro" id="IPR057326">
    <property type="entry name" value="KR_dom"/>
</dbReference>
<keyword evidence="5 10" id="KW-0560">Oxidoreductase</keyword>
<dbReference type="Pfam" id="PF13561">
    <property type="entry name" value="adh_short_C2"/>
    <property type="match status" value="1"/>
</dbReference>
<keyword evidence="10" id="KW-0275">Fatty acid biosynthesis</keyword>
<dbReference type="SMART" id="SM00822">
    <property type="entry name" value="PKS_KR"/>
    <property type="match status" value="1"/>
</dbReference>
<dbReference type="PANTHER" id="PTHR42879:SF2">
    <property type="entry name" value="3-OXOACYL-[ACYL-CARRIER-PROTEIN] REDUCTASE FABG"/>
    <property type="match status" value="1"/>
</dbReference>
<name>A0A1M6CYD6_9CLOT</name>
<keyword evidence="4 9" id="KW-0521">NADP</keyword>
<comment type="catalytic activity">
    <reaction evidence="7 10">
        <text>a (3R)-hydroxyacyl-[ACP] + NADP(+) = a 3-oxoacyl-[ACP] + NADPH + H(+)</text>
        <dbReference type="Rhea" id="RHEA:17397"/>
        <dbReference type="Rhea" id="RHEA-COMP:9916"/>
        <dbReference type="Rhea" id="RHEA-COMP:9945"/>
        <dbReference type="ChEBI" id="CHEBI:15378"/>
        <dbReference type="ChEBI" id="CHEBI:57783"/>
        <dbReference type="ChEBI" id="CHEBI:58349"/>
        <dbReference type="ChEBI" id="CHEBI:78776"/>
        <dbReference type="ChEBI" id="CHEBI:78827"/>
        <dbReference type="EC" id="1.1.1.100"/>
    </reaction>
</comment>
<feature type="active site" description="Proton acceptor" evidence="8">
    <location>
        <position position="152"/>
    </location>
</feature>
<protein>
    <recommendedName>
        <fullName evidence="3 10">3-oxoacyl-[acyl-carrier-protein] reductase</fullName>
        <ecNumber evidence="3 10">1.1.1.100</ecNumber>
    </recommendedName>
</protein>
<organism evidence="12 13">
    <name type="scientific">Clostridium amylolyticum</name>
    <dbReference type="NCBI Taxonomy" id="1121298"/>
    <lineage>
        <taxon>Bacteria</taxon>
        <taxon>Bacillati</taxon>
        <taxon>Bacillota</taxon>
        <taxon>Clostridia</taxon>
        <taxon>Eubacteriales</taxon>
        <taxon>Clostridiaceae</taxon>
        <taxon>Clostridium</taxon>
    </lineage>
</organism>
<evidence type="ECO:0000256" key="2">
    <source>
        <dbReference type="ARBA" id="ARBA00006484"/>
    </source>
</evidence>
<dbReference type="InterPro" id="IPR002347">
    <property type="entry name" value="SDR_fam"/>
</dbReference>
<evidence type="ECO:0000256" key="8">
    <source>
        <dbReference type="PIRSR" id="PIRSR611284-1"/>
    </source>
</evidence>
<dbReference type="InterPro" id="IPR036291">
    <property type="entry name" value="NAD(P)-bd_dom_sf"/>
</dbReference>
<evidence type="ECO:0000256" key="5">
    <source>
        <dbReference type="ARBA" id="ARBA00023002"/>
    </source>
</evidence>
<dbReference type="PRINTS" id="PR00081">
    <property type="entry name" value="GDHRDH"/>
</dbReference>
<feature type="domain" description="Ketoreductase" evidence="11">
    <location>
        <begin position="3"/>
        <end position="183"/>
    </location>
</feature>
<dbReference type="GO" id="GO:0051287">
    <property type="term" value="F:NAD binding"/>
    <property type="evidence" value="ECO:0007669"/>
    <property type="project" value="UniProtKB-UniRule"/>
</dbReference>
<dbReference type="NCBIfam" id="TIGR01830">
    <property type="entry name" value="3oxo_ACP_reduc"/>
    <property type="match status" value="1"/>
</dbReference>
<dbReference type="CDD" id="cd05333">
    <property type="entry name" value="BKR_SDR_c"/>
    <property type="match status" value="1"/>
</dbReference>
<evidence type="ECO:0000256" key="6">
    <source>
        <dbReference type="ARBA" id="ARBA00023221"/>
    </source>
</evidence>
<dbReference type="GO" id="GO:0008202">
    <property type="term" value="P:steroid metabolic process"/>
    <property type="evidence" value="ECO:0007669"/>
    <property type="project" value="UniProtKB-KW"/>
</dbReference>
<evidence type="ECO:0000313" key="12">
    <source>
        <dbReference type="EMBL" id="SHI65980.1"/>
    </source>
</evidence>
<dbReference type="InterPro" id="IPR020904">
    <property type="entry name" value="Sc_DH/Rdtase_CS"/>
</dbReference>
<dbReference type="GO" id="GO:0004316">
    <property type="term" value="F:3-oxoacyl-[acyl-carrier-protein] reductase (NADPH) activity"/>
    <property type="evidence" value="ECO:0007669"/>
    <property type="project" value="UniProtKB-UniRule"/>
</dbReference>
<dbReference type="AlphaFoldDB" id="A0A1M6CYD6"/>
<comment type="subunit">
    <text evidence="10">Homotetramer.</text>
</comment>
<sequence>MNKVAIVTGAAKGIGRAIALRLAEDGMNIAINYRSNDVEANNLVDEINKLGVRAIAIKADISDFAQAEGLIKDTLKVFGRIDVIVNNAGVTKDSLLLRMTEESFDSVIEINLKGTFNCIKHVTPVMLKQKKGKIINISSVVGITGNAGQVNYSASKAGVIAMTKSLAKEVGSRGICVNAVAPGFIKTDMTAKLSLKAVEELSKAIALKRLGLPEDVAKAVSFLASDDSDYITGQVLCVDGGMVM</sequence>
<dbReference type="GO" id="GO:0006633">
    <property type="term" value="P:fatty acid biosynthetic process"/>
    <property type="evidence" value="ECO:0007669"/>
    <property type="project" value="UniProtKB-UniPathway"/>
</dbReference>
<dbReference type="InterPro" id="IPR050259">
    <property type="entry name" value="SDR"/>
</dbReference>
<feature type="binding site" evidence="9">
    <location>
        <position position="87"/>
    </location>
    <ligand>
        <name>NADP(+)</name>
        <dbReference type="ChEBI" id="CHEBI:58349"/>
    </ligand>
</feature>
<dbReference type="EMBL" id="FQZO01000001">
    <property type="protein sequence ID" value="SHI65980.1"/>
    <property type="molecule type" value="Genomic_DNA"/>
</dbReference>
<reference evidence="12 13" key="1">
    <citation type="submission" date="2016-11" db="EMBL/GenBank/DDBJ databases">
        <authorList>
            <person name="Jaros S."/>
            <person name="Januszkiewicz K."/>
            <person name="Wedrychowicz H."/>
        </authorList>
    </citation>
    <scope>NUCLEOTIDE SEQUENCE [LARGE SCALE GENOMIC DNA]</scope>
    <source>
        <strain evidence="12 13">DSM 21864</strain>
    </source>
</reference>
<evidence type="ECO:0000256" key="9">
    <source>
        <dbReference type="PIRSR" id="PIRSR611284-2"/>
    </source>
</evidence>
<dbReference type="PRINTS" id="PR00080">
    <property type="entry name" value="SDRFAMILY"/>
</dbReference>
<dbReference type="RefSeq" id="WP_073004703.1">
    <property type="nucleotide sequence ID" value="NZ_FQZO01000001.1"/>
</dbReference>
<dbReference type="Gene3D" id="3.40.50.720">
    <property type="entry name" value="NAD(P)-binding Rossmann-like Domain"/>
    <property type="match status" value="1"/>
</dbReference>
<dbReference type="FunFam" id="3.40.50.720:FF:000115">
    <property type="entry name" value="3-oxoacyl-[acyl-carrier-protein] reductase FabG"/>
    <property type="match status" value="1"/>
</dbReference>